<evidence type="ECO:0000313" key="3">
    <source>
        <dbReference type="Proteomes" id="UP000560658"/>
    </source>
</evidence>
<gene>
    <name evidence="2" type="ORF">GGR06_000153</name>
</gene>
<comment type="caution">
    <text evidence="2">The sequence shown here is derived from an EMBL/GenBank/DDBJ whole genome shotgun (WGS) entry which is preliminary data.</text>
</comment>
<name>A0A840CY87_9BACE</name>
<feature type="signal peptide" evidence="1">
    <location>
        <begin position="1"/>
        <end position="22"/>
    </location>
</feature>
<keyword evidence="3" id="KW-1185">Reference proteome</keyword>
<feature type="chain" id="PRO_5032270181" description="Fimbrillin family protein" evidence="1">
    <location>
        <begin position="23"/>
        <end position="426"/>
    </location>
</feature>
<organism evidence="2 3">
    <name type="scientific">Bacteroides reticulotermitis</name>
    <dbReference type="NCBI Taxonomy" id="1133319"/>
    <lineage>
        <taxon>Bacteria</taxon>
        <taxon>Pseudomonadati</taxon>
        <taxon>Bacteroidota</taxon>
        <taxon>Bacteroidia</taxon>
        <taxon>Bacteroidales</taxon>
        <taxon>Bacteroidaceae</taxon>
        <taxon>Bacteroides</taxon>
    </lineage>
</organism>
<protein>
    <recommendedName>
        <fullName evidence="4">Fimbrillin family protein</fullName>
    </recommendedName>
</protein>
<dbReference type="RefSeq" id="WP_148298403.1">
    <property type="nucleotide sequence ID" value="NZ_JACIER010000001.1"/>
</dbReference>
<accession>A0A840CY87</accession>
<sequence length="426" mass="46152">MKHHIYIVMSVVAFAFMGGACSQTDDYQAGEETQTTPVEGIALSLESSQATIETGTRATVSGYSINSSIDPTNKDPKLRTNWKLDFKLFYQSSGATTEYLAGSFLGGIYDSATDKQYWRPVPTGGTDKWYFPNYFHPTANLLIYPDPAGVAYPAAVELDQSTSAALMAQDILFKNNEPVQIAHNMIYATSGSSTRSISVNHQRSMLDFIVSDVVHADIASVTVVVGTGVTAKEYTPFQVQKTGTTTGNQEYLLILPETTSTAPVVKIKTMDNSAAGASPITYLFTVGTTAFASNRCYYFTLQGNQVAFSPVTVTDWTTGQPVSGEYIAVTAYPTFKGTPNTTIYLYYDNKLTESNGAGGTRPKLQAVTFNNEGECTFKPDGRVITHIGVVNDFSQLIDLSTTSSTIKLDKMYIDLTSILGLINPPG</sequence>
<dbReference type="AlphaFoldDB" id="A0A840CY87"/>
<dbReference type="EMBL" id="JACIER010000001">
    <property type="protein sequence ID" value="MBB4042394.1"/>
    <property type="molecule type" value="Genomic_DNA"/>
</dbReference>
<dbReference type="Proteomes" id="UP000560658">
    <property type="component" value="Unassembled WGS sequence"/>
</dbReference>
<proteinExistence type="predicted"/>
<keyword evidence="1" id="KW-0732">Signal</keyword>
<evidence type="ECO:0000256" key="1">
    <source>
        <dbReference type="SAM" id="SignalP"/>
    </source>
</evidence>
<reference evidence="2" key="1">
    <citation type="submission" date="2020-08" db="EMBL/GenBank/DDBJ databases">
        <title>Genomic Encyclopedia of Type Strains, Phase IV (KMG-IV): sequencing the most valuable type-strain genomes for metagenomic binning, comparative biology and taxonomic classification.</title>
        <authorList>
            <person name="Goeker M."/>
        </authorList>
    </citation>
    <scope>NUCLEOTIDE SEQUENCE [LARGE SCALE GENOMIC DNA]</scope>
    <source>
        <strain evidence="2">DSM 105720</strain>
    </source>
</reference>
<evidence type="ECO:0008006" key="4">
    <source>
        <dbReference type="Google" id="ProtNLM"/>
    </source>
</evidence>
<evidence type="ECO:0000313" key="2">
    <source>
        <dbReference type="EMBL" id="MBB4042394.1"/>
    </source>
</evidence>
<dbReference type="PROSITE" id="PS51257">
    <property type="entry name" value="PROKAR_LIPOPROTEIN"/>
    <property type="match status" value="1"/>
</dbReference>